<dbReference type="Proteomes" id="UP001596109">
    <property type="component" value="Unassembled WGS sequence"/>
</dbReference>
<dbReference type="SUPFAM" id="SSF53756">
    <property type="entry name" value="UDP-Glycosyltransferase/glycogen phosphorylase"/>
    <property type="match status" value="1"/>
</dbReference>
<dbReference type="Gene3D" id="3.40.50.11190">
    <property type="match status" value="1"/>
</dbReference>
<dbReference type="RefSeq" id="WP_381436488.1">
    <property type="nucleotide sequence ID" value="NZ_JBHSNO010000008.1"/>
</dbReference>
<dbReference type="NCBIfam" id="TIGR03590">
    <property type="entry name" value="PseG"/>
    <property type="match status" value="1"/>
</dbReference>
<evidence type="ECO:0000313" key="2">
    <source>
        <dbReference type="EMBL" id="MFC5590280.1"/>
    </source>
</evidence>
<dbReference type="PANTHER" id="PTHR21015:SF22">
    <property type="entry name" value="GLYCOSYLTRANSFERASE"/>
    <property type="match status" value="1"/>
</dbReference>
<keyword evidence="2" id="KW-0378">Hydrolase</keyword>
<proteinExistence type="predicted"/>
<dbReference type="PANTHER" id="PTHR21015">
    <property type="entry name" value="UDP-N-ACETYLGLUCOSAMINE--N-ACETYLMURAMYL-(PENTAPEPTIDE) PYROPHOSPHORYL-UNDECAPRENOL N-ACETYLGLUCOSAMINE TRANSFERASE 1"/>
    <property type="match status" value="1"/>
</dbReference>
<dbReference type="InterPro" id="IPR020023">
    <property type="entry name" value="PseG"/>
</dbReference>
<dbReference type="EMBL" id="JBHSNO010000008">
    <property type="protein sequence ID" value="MFC5590280.1"/>
    <property type="molecule type" value="Genomic_DNA"/>
</dbReference>
<sequence>MNICFRVDSSFNIGTGHVMRCLTLAKELKKNGHSIYFICRLHDGHLCNLIAGEDFKVFKLRKPTIFKPSYNLPKHASWLGISPKQDIQETINIVSSSQIKFDWIIIDHYAIDKVWEREIRKYIPRIMVIDDIADREHDCDILLDQNYYLHANNRYNNLVPAACILLLGPKYTLLRDEFIDMYKLPKIRKERKVALVFYGGSDPTNETLKALNAIKMIRSTPLLTHVVVGPSNPNKYLIKKQCEQYNFIFHFNINYMAKLIYEADFAICAGGSITWERYCLGTPAILTAIADNQIILCENINNLGIDQYLGVSELVTEHNMKDEIISFLKKNNLNDLSKISKNIVDLNGKSRVLNILNTIK</sequence>
<dbReference type="Gene3D" id="3.40.50.2000">
    <property type="entry name" value="Glycogen Phosphorylase B"/>
    <property type="match status" value="1"/>
</dbReference>
<accession>A0ABW0TN16</accession>
<organism evidence="2 3">
    <name type="scientific">Sporosarcina soli</name>
    <dbReference type="NCBI Taxonomy" id="334736"/>
    <lineage>
        <taxon>Bacteria</taxon>
        <taxon>Bacillati</taxon>
        <taxon>Bacillota</taxon>
        <taxon>Bacilli</taxon>
        <taxon>Bacillales</taxon>
        <taxon>Caryophanaceae</taxon>
        <taxon>Sporosarcina</taxon>
    </lineage>
</organism>
<comment type="caution">
    <text evidence="2">The sequence shown here is derived from an EMBL/GenBank/DDBJ whole genome shotgun (WGS) entry which is preliminary data.</text>
</comment>
<name>A0ABW0TN16_9BACL</name>
<dbReference type="GO" id="GO:0016787">
    <property type="term" value="F:hydrolase activity"/>
    <property type="evidence" value="ECO:0007669"/>
    <property type="project" value="UniProtKB-KW"/>
</dbReference>
<evidence type="ECO:0000256" key="1">
    <source>
        <dbReference type="ARBA" id="ARBA00023136"/>
    </source>
</evidence>
<evidence type="ECO:0000313" key="3">
    <source>
        <dbReference type="Proteomes" id="UP001596109"/>
    </source>
</evidence>
<gene>
    <name evidence="2" type="primary">pseG</name>
    <name evidence="2" type="ORF">ACFPRA_15350</name>
</gene>
<protein>
    <submittedName>
        <fullName evidence="2">UDP-2,4-diacetamido-2,4, 6-trideoxy-beta-L-altropyranose hydrolase</fullName>
        <ecNumber evidence="2">3.6.1.57</ecNumber>
    </submittedName>
</protein>
<keyword evidence="1" id="KW-0472">Membrane</keyword>
<keyword evidence="3" id="KW-1185">Reference proteome</keyword>
<reference evidence="3" key="1">
    <citation type="journal article" date="2019" name="Int. J. Syst. Evol. Microbiol.">
        <title>The Global Catalogue of Microorganisms (GCM) 10K type strain sequencing project: providing services to taxonomists for standard genome sequencing and annotation.</title>
        <authorList>
            <consortium name="The Broad Institute Genomics Platform"/>
            <consortium name="The Broad Institute Genome Sequencing Center for Infectious Disease"/>
            <person name="Wu L."/>
            <person name="Ma J."/>
        </authorList>
    </citation>
    <scope>NUCLEOTIDE SEQUENCE [LARGE SCALE GENOMIC DNA]</scope>
    <source>
        <strain evidence="3">CGMCC 4.1434</strain>
    </source>
</reference>
<dbReference type="EC" id="3.6.1.57" evidence="2"/>